<dbReference type="EMBL" id="JAWRVE010000010">
    <property type="protein sequence ID" value="KAL1879161.1"/>
    <property type="molecule type" value="Genomic_DNA"/>
</dbReference>
<feature type="region of interest" description="Disordered" evidence="1">
    <location>
        <begin position="1"/>
        <end position="20"/>
    </location>
</feature>
<evidence type="ECO:0000313" key="3">
    <source>
        <dbReference type="Proteomes" id="UP001583177"/>
    </source>
</evidence>
<proteinExistence type="predicted"/>
<sequence>MGDRRTAYSRRDDAGAGAGLDASELNEYGQDLDWRHLPVALSEGLSGVVACTKPSLKKPESPLEVFCHEQQRHERIAFMMRGDDHVSKWPIGGHETSRQPPLETKTQARCHNEDILMRDVGEAAGPNSKPSSSPFRVKLEVNGSDNVEEDPHLEEIRIAARIRQVVPGQCCCNSH</sequence>
<gene>
    <name evidence="2" type="ORF">Daus18300_001740</name>
</gene>
<keyword evidence="3" id="KW-1185">Reference proteome</keyword>
<protein>
    <submittedName>
        <fullName evidence="2">Uncharacterized protein</fullName>
    </submittedName>
</protein>
<name>A0ABR3XTR7_9PEZI</name>
<accession>A0ABR3XTR7</accession>
<organism evidence="2 3">
    <name type="scientific">Diaporthe australafricana</name>
    <dbReference type="NCBI Taxonomy" id="127596"/>
    <lineage>
        <taxon>Eukaryota</taxon>
        <taxon>Fungi</taxon>
        <taxon>Dikarya</taxon>
        <taxon>Ascomycota</taxon>
        <taxon>Pezizomycotina</taxon>
        <taxon>Sordariomycetes</taxon>
        <taxon>Sordariomycetidae</taxon>
        <taxon>Diaporthales</taxon>
        <taxon>Diaporthaceae</taxon>
        <taxon>Diaporthe</taxon>
    </lineage>
</organism>
<dbReference type="Proteomes" id="UP001583177">
    <property type="component" value="Unassembled WGS sequence"/>
</dbReference>
<comment type="caution">
    <text evidence="2">The sequence shown here is derived from an EMBL/GenBank/DDBJ whole genome shotgun (WGS) entry which is preliminary data.</text>
</comment>
<evidence type="ECO:0000256" key="1">
    <source>
        <dbReference type="SAM" id="MobiDB-lite"/>
    </source>
</evidence>
<evidence type="ECO:0000313" key="2">
    <source>
        <dbReference type="EMBL" id="KAL1879161.1"/>
    </source>
</evidence>
<feature type="compositionally biased region" description="Basic and acidic residues" evidence="1">
    <location>
        <begin position="1"/>
        <end position="14"/>
    </location>
</feature>
<reference evidence="2 3" key="1">
    <citation type="journal article" date="2024" name="IMA Fungus">
        <title>IMA Genome - F19 : A genome assembly and annotation guide to empower mycologists, including annotated draft genome sequences of Ceratocystis pirilliformis, Diaporthe australafricana, Fusarium ophioides, Paecilomyces lecythidis, and Sporothrix stenoceras.</title>
        <authorList>
            <person name="Aylward J."/>
            <person name="Wilson A.M."/>
            <person name="Visagie C.M."/>
            <person name="Spraker J."/>
            <person name="Barnes I."/>
            <person name="Buitendag C."/>
            <person name="Ceriani C."/>
            <person name="Del Mar Angel L."/>
            <person name="du Plessis D."/>
            <person name="Fuchs T."/>
            <person name="Gasser K."/>
            <person name="Kramer D."/>
            <person name="Li W."/>
            <person name="Munsamy K."/>
            <person name="Piso A."/>
            <person name="Price J.L."/>
            <person name="Sonnekus B."/>
            <person name="Thomas C."/>
            <person name="van der Nest A."/>
            <person name="van Dijk A."/>
            <person name="van Heerden A."/>
            <person name="van Vuuren N."/>
            <person name="Yilmaz N."/>
            <person name="Duong T.A."/>
            <person name="van der Merwe N.A."/>
            <person name="Wingfield M.J."/>
            <person name="Wingfield B.D."/>
        </authorList>
    </citation>
    <scope>NUCLEOTIDE SEQUENCE [LARGE SCALE GENOMIC DNA]</scope>
    <source>
        <strain evidence="2 3">CMW 18300</strain>
    </source>
</reference>